<dbReference type="OrthoDB" id="9791183at2"/>
<evidence type="ECO:0000313" key="1">
    <source>
        <dbReference type="EMBL" id="SLM49531.1"/>
    </source>
</evidence>
<protein>
    <submittedName>
        <fullName evidence="1">Uncharacterized protein</fullName>
    </submittedName>
</protein>
<evidence type="ECO:0000313" key="2">
    <source>
        <dbReference type="Proteomes" id="UP000192042"/>
    </source>
</evidence>
<proteinExistence type="predicted"/>
<gene>
    <name evidence="1" type="ORF">NSJP_3364</name>
</gene>
<dbReference type="EMBL" id="LT828648">
    <property type="protein sequence ID" value="SLM49531.1"/>
    <property type="molecule type" value="Genomic_DNA"/>
</dbReference>
<organism evidence="1 2">
    <name type="scientific">Nitrospira japonica</name>
    <dbReference type="NCBI Taxonomy" id="1325564"/>
    <lineage>
        <taxon>Bacteria</taxon>
        <taxon>Pseudomonadati</taxon>
        <taxon>Nitrospirota</taxon>
        <taxon>Nitrospiria</taxon>
        <taxon>Nitrospirales</taxon>
        <taxon>Nitrospiraceae</taxon>
        <taxon>Nitrospira</taxon>
    </lineage>
</organism>
<reference evidence="1 2" key="1">
    <citation type="submission" date="2017-03" db="EMBL/GenBank/DDBJ databases">
        <authorList>
            <person name="Afonso C.L."/>
            <person name="Miller P.J."/>
            <person name="Scott M.A."/>
            <person name="Spackman E."/>
            <person name="Goraichik I."/>
            <person name="Dimitrov K.M."/>
            <person name="Suarez D.L."/>
            <person name="Swayne D.E."/>
        </authorList>
    </citation>
    <scope>NUCLEOTIDE SEQUENCE [LARGE SCALE GENOMIC DNA]</scope>
    <source>
        <strain evidence="1">Genome sequencing of Nitrospira japonica strain NJ11</strain>
    </source>
</reference>
<name>A0A1W1I9C7_9BACT</name>
<dbReference type="Proteomes" id="UP000192042">
    <property type="component" value="Chromosome I"/>
</dbReference>
<keyword evidence="2" id="KW-1185">Reference proteome</keyword>
<dbReference type="STRING" id="1325564.NSJP_3364"/>
<dbReference type="RefSeq" id="WP_080887734.1">
    <property type="nucleotide sequence ID" value="NZ_LT828648.1"/>
</dbReference>
<dbReference type="AlphaFoldDB" id="A0A1W1I9C7"/>
<dbReference type="PROSITE" id="PS51257">
    <property type="entry name" value="PROKAR_LIPOPROTEIN"/>
    <property type="match status" value="1"/>
</dbReference>
<sequence length="252" mass="26061">MQQLVYRPLISLFILVCLLTLYGCGEQDQPATTQTSSAEGFWTGNTNTNRTLTGVVLDDGTYYFFYSAASAPAQVAGVIQGTGTSSDGTFTSGNAKDFRIGASALDATITGTYGNRSFLNATITYTGGAVVTFTSSFNTVYNSNPTLAAVSGFYTGQAGSSNGVQTGNINVTASGPFAGAETNGCAFTGTATPRIRGNAFNQTTTFGGLPCFFAGSTFQGIALFDLGTLRLMSAAPNGTRTDAAIFSGLRTF</sequence>
<accession>A0A1W1I9C7</accession>
<dbReference type="KEGG" id="nja:NSJP_3364"/>